<dbReference type="SUPFAM" id="SSF101790">
    <property type="entry name" value="Aminomethyltransferase beta-barrel domain"/>
    <property type="match status" value="1"/>
</dbReference>
<evidence type="ECO:0000313" key="3">
    <source>
        <dbReference type="Proteomes" id="UP000179642"/>
    </source>
</evidence>
<dbReference type="InterPro" id="IPR013977">
    <property type="entry name" value="GcvT_C"/>
</dbReference>
<dbReference type="Proteomes" id="UP000179642">
    <property type="component" value="Unassembled WGS sequence"/>
</dbReference>
<sequence length="62" mass="6584">MLGHVTSSYHSPALGRPFALALVADGRARIGETLLAPVGEDLVSVEVTDFVLYDLEGTKRDG</sequence>
<keyword evidence="3" id="KW-1185">Reference proteome</keyword>
<proteinExistence type="predicted"/>
<gene>
    <name evidence="2" type="ORF">BIV23_08650</name>
</gene>
<organism evidence="2 3">
    <name type="scientific">Streptomyces monashensis</name>
    <dbReference type="NCBI Taxonomy" id="1678012"/>
    <lineage>
        <taxon>Bacteria</taxon>
        <taxon>Bacillati</taxon>
        <taxon>Actinomycetota</taxon>
        <taxon>Actinomycetes</taxon>
        <taxon>Kitasatosporales</taxon>
        <taxon>Streptomycetaceae</taxon>
        <taxon>Streptomyces</taxon>
    </lineage>
</organism>
<accession>A0A1S2QK28</accession>
<dbReference type="EMBL" id="MLYO01000015">
    <property type="protein sequence ID" value="OIK06434.1"/>
    <property type="molecule type" value="Genomic_DNA"/>
</dbReference>
<evidence type="ECO:0000313" key="2">
    <source>
        <dbReference type="EMBL" id="OIK06434.1"/>
    </source>
</evidence>
<dbReference type="InterPro" id="IPR027266">
    <property type="entry name" value="TrmE/GcvT-like"/>
</dbReference>
<dbReference type="AlphaFoldDB" id="A0A1S2QK28"/>
<feature type="domain" description="Aminomethyltransferase C-terminal" evidence="1">
    <location>
        <begin position="2"/>
        <end position="54"/>
    </location>
</feature>
<dbReference type="Pfam" id="PF08669">
    <property type="entry name" value="GCV_T_C"/>
    <property type="match status" value="1"/>
</dbReference>
<dbReference type="InterPro" id="IPR029043">
    <property type="entry name" value="GcvT/YgfZ_C"/>
</dbReference>
<reference evidence="2 3" key="1">
    <citation type="submission" date="2016-10" db="EMBL/GenBank/DDBJ databases">
        <title>Genome sequence of Streptomyces sp. MUSC 1.</title>
        <authorList>
            <person name="Lee L.-H."/>
            <person name="Ser H.-L."/>
            <person name="Law J.W.-F."/>
        </authorList>
    </citation>
    <scope>NUCLEOTIDE SEQUENCE [LARGE SCALE GENOMIC DNA]</scope>
    <source>
        <strain evidence="2 3">MUSC 1</strain>
    </source>
</reference>
<evidence type="ECO:0000259" key="1">
    <source>
        <dbReference type="Pfam" id="PF08669"/>
    </source>
</evidence>
<protein>
    <recommendedName>
        <fullName evidence="1">Aminomethyltransferase C-terminal domain-containing protein</fullName>
    </recommendedName>
</protein>
<name>A0A1S2QK28_9ACTN</name>
<dbReference type="Gene3D" id="3.30.1360.120">
    <property type="entry name" value="Probable tRNA modification gtpase trme, domain 1"/>
    <property type="match status" value="1"/>
</dbReference>
<comment type="caution">
    <text evidence="2">The sequence shown here is derived from an EMBL/GenBank/DDBJ whole genome shotgun (WGS) entry which is preliminary data.</text>
</comment>